<evidence type="ECO:0000313" key="4">
    <source>
        <dbReference type="Proteomes" id="UP000310017"/>
    </source>
</evidence>
<feature type="domain" description="Outer membrane protein beta-barrel" evidence="2">
    <location>
        <begin position="25"/>
        <end position="174"/>
    </location>
</feature>
<dbReference type="OrthoDB" id="1429208at2"/>
<dbReference type="RefSeq" id="WP_138853697.1">
    <property type="nucleotide sequence ID" value="NZ_CP040710.1"/>
</dbReference>
<dbReference type="AlphaFoldDB" id="A0A5B7SWE7"/>
<evidence type="ECO:0000256" key="1">
    <source>
        <dbReference type="SAM" id="SignalP"/>
    </source>
</evidence>
<dbReference type="InterPro" id="IPR025665">
    <property type="entry name" value="Beta-barrel_OMP_2"/>
</dbReference>
<reference evidence="3 4" key="1">
    <citation type="submission" date="2019-05" db="EMBL/GenBank/DDBJ databases">
        <title>Genome sequencing of F202Z8.</title>
        <authorList>
            <person name="Kwon Y.M."/>
        </authorList>
    </citation>
    <scope>NUCLEOTIDE SEQUENCE [LARGE SCALE GENOMIC DNA]</scope>
    <source>
        <strain evidence="3 4">F202Z8</strain>
    </source>
</reference>
<organism evidence="3 4">
    <name type="scientific">Aggregatimonas sangjinii</name>
    <dbReference type="NCBI Taxonomy" id="2583587"/>
    <lineage>
        <taxon>Bacteria</taxon>
        <taxon>Pseudomonadati</taxon>
        <taxon>Bacteroidota</taxon>
        <taxon>Flavobacteriia</taxon>
        <taxon>Flavobacteriales</taxon>
        <taxon>Flavobacteriaceae</taxon>
        <taxon>Aggregatimonas</taxon>
    </lineage>
</organism>
<keyword evidence="4" id="KW-1185">Reference proteome</keyword>
<proteinExistence type="predicted"/>
<evidence type="ECO:0000313" key="3">
    <source>
        <dbReference type="EMBL" id="QCX01358.1"/>
    </source>
</evidence>
<name>A0A5B7SWE7_9FLAO</name>
<accession>A0A5B7SWE7</accession>
<protein>
    <submittedName>
        <fullName evidence="3">PorT family protein</fullName>
    </submittedName>
</protein>
<dbReference type="Proteomes" id="UP000310017">
    <property type="component" value="Chromosome"/>
</dbReference>
<keyword evidence="1" id="KW-0732">Signal</keyword>
<evidence type="ECO:0000259" key="2">
    <source>
        <dbReference type="Pfam" id="PF13568"/>
    </source>
</evidence>
<dbReference type="EMBL" id="CP040710">
    <property type="protein sequence ID" value="QCX01358.1"/>
    <property type="molecule type" value="Genomic_DNA"/>
</dbReference>
<gene>
    <name evidence="3" type="ORF">FGM00_15030</name>
</gene>
<dbReference type="KEGG" id="asag:FGM00_15030"/>
<feature type="chain" id="PRO_5022658348" evidence="1">
    <location>
        <begin position="23"/>
        <end position="197"/>
    </location>
</feature>
<feature type="signal peptide" evidence="1">
    <location>
        <begin position="1"/>
        <end position="22"/>
    </location>
</feature>
<sequence>MKNSAKVLMVLMVVMASFSTQAQIFGVRGGIGLANITSPDPGDDALFGRALGVKIGGTIEFDLTDDFYLGSGLGFAKKGASSAAGNFNLFYLDLPVGARYEFFEVGGSGYFFATAGLNVGVLVSANLAGERLEIGNTAGNNFKSLDLGFHTGVGIIFNDSFEVGIGTEFGLFDISTTNTSNLKNLMLLATFGYKFGQ</sequence>
<dbReference type="Pfam" id="PF13568">
    <property type="entry name" value="OMP_b-brl_2"/>
    <property type="match status" value="1"/>
</dbReference>